<evidence type="ECO:0000256" key="1">
    <source>
        <dbReference type="ARBA" id="ARBA00000085"/>
    </source>
</evidence>
<reference evidence="8" key="1">
    <citation type="submission" date="2016-11" db="EMBL/GenBank/DDBJ databases">
        <authorList>
            <person name="Varghese N."/>
            <person name="Submissions S."/>
        </authorList>
    </citation>
    <scope>NUCLEOTIDE SEQUENCE [LARGE SCALE GENOMIC DNA]</scope>
    <source>
        <strain evidence="8">DSM 16917</strain>
    </source>
</reference>
<evidence type="ECO:0000256" key="3">
    <source>
        <dbReference type="ARBA" id="ARBA00022553"/>
    </source>
</evidence>
<dbReference type="STRING" id="299255.SAMN02745129_0266"/>
<evidence type="ECO:0000256" key="6">
    <source>
        <dbReference type="SAM" id="Phobius"/>
    </source>
</evidence>
<evidence type="ECO:0000313" key="7">
    <source>
        <dbReference type="EMBL" id="SHI23188.1"/>
    </source>
</evidence>
<dbReference type="PANTHER" id="PTHR45436">
    <property type="entry name" value="SENSOR HISTIDINE KINASE YKOH"/>
    <property type="match status" value="1"/>
</dbReference>
<keyword evidence="5 7" id="KW-0418">Kinase</keyword>
<name>A0A1M5ZG07_9GAMM</name>
<dbReference type="OrthoDB" id="9804645at2"/>
<keyword evidence="6" id="KW-0812">Transmembrane</keyword>
<gene>
    <name evidence="7" type="ORF">SAMN02745129_0266</name>
</gene>
<protein>
    <recommendedName>
        <fullName evidence="2">histidine kinase</fullName>
        <ecNumber evidence="2">2.7.13.3</ecNumber>
    </recommendedName>
</protein>
<dbReference type="AlphaFoldDB" id="A0A1M5ZG07"/>
<evidence type="ECO:0000256" key="2">
    <source>
        <dbReference type="ARBA" id="ARBA00012438"/>
    </source>
</evidence>
<dbReference type="EMBL" id="FQXG01000011">
    <property type="protein sequence ID" value="SHI23188.1"/>
    <property type="molecule type" value="Genomic_DNA"/>
</dbReference>
<dbReference type="EC" id="2.7.13.3" evidence="2"/>
<proteinExistence type="predicted"/>
<dbReference type="InterPro" id="IPR050428">
    <property type="entry name" value="TCS_sensor_his_kinase"/>
</dbReference>
<keyword evidence="4" id="KW-0808">Transferase</keyword>
<keyword evidence="6" id="KW-0472">Membrane</keyword>
<keyword evidence="6" id="KW-1133">Transmembrane helix</keyword>
<accession>A0A1M5ZG07</accession>
<dbReference type="RefSeq" id="WP_067662239.1">
    <property type="nucleotide sequence ID" value="NZ_FQXG01000011.1"/>
</dbReference>
<sequence>MKSLRYQLLLGLLALMLLSGSMVLGMIYLLAIHNKTTTMDAFVAQRARLLAGLVEQHDLTSRHQAIDEVFAHFTLLATEQRFNWQLRMGDKDMLDVLRAQVWFDGVCLRDLSETPCLPGQRLELSQAGFDLQSLDGEPWQVYSLYVPHLDAWFQVAYPAEHPAEVSRHLFAGWLHWYLLIWSLGIGVPSALYGYWVMRPLKKVQQQLDRGVAVSDLTLERCPQEFAQLRDHVQQAMEQGQARVDREQQLNRALLSESFEVLDKLRETMAQPEGMMARMGYQLNKIEQLLRIRELQLELGRPNRSDSAYLSVSDQLERGLERLTPLSQQRGLALTTALTRRDCVVAIPESVMRGMLDNLLEVGIRQAPHGSTLVVELECLGDHCALLLQLERTQWRPVRWQSQRSSESGLPLVRRLADKYGWDFTVSQEGEPNQLRLKMPLARRCA</sequence>
<comment type="catalytic activity">
    <reaction evidence="1">
        <text>ATP + protein L-histidine = ADP + protein N-phospho-L-histidine.</text>
        <dbReference type="EC" id="2.7.13.3"/>
    </reaction>
</comment>
<dbReference type="GO" id="GO:0004673">
    <property type="term" value="F:protein histidine kinase activity"/>
    <property type="evidence" value="ECO:0007669"/>
    <property type="project" value="UniProtKB-EC"/>
</dbReference>
<dbReference type="PANTHER" id="PTHR45436:SF5">
    <property type="entry name" value="SENSOR HISTIDINE KINASE TRCS"/>
    <property type="match status" value="1"/>
</dbReference>
<evidence type="ECO:0000256" key="4">
    <source>
        <dbReference type="ARBA" id="ARBA00022679"/>
    </source>
</evidence>
<keyword evidence="3" id="KW-0597">Phosphoprotein</keyword>
<keyword evidence="8" id="KW-1185">Reference proteome</keyword>
<organism evidence="7 8">
    <name type="scientific">Ferrimonas marina</name>
    <dbReference type="NCBI Taxonomy" id="299255"/>
    <lineage>
        <taxon>Bacteria</taxon>
        <taxon>Pseudomonadati</taxon>
        <taxon>Pseudomonadota</taxon>
        <taxon>Gammaproteobacteria</taxon>
        <taxon>Alteromonadales</taxon>
        <taxon>Ferrimonadaceae</taxon>
        <taxon>Ferrimonas</taxon>
    </lineage>
</organism>
<feature type="transmembrane region" description="Helical" evidence="6">
    <location>
        <begin position="173"/>
        <end position="195"/>
    </location>
</feature>
<dbReference type="Proteomes" id="UP000184268">
    <property type="component" value="Unassembled WGS sequence"/>
</dbReference>
<evidence type="ECO:0000256" key="5">
    <source>
        <dbReference type="ARBA" id="ARBA00022777"/>
    </source>
</evidence>
<evidence type="ECO:0000313" key="8">
    <source>
        <dbReference type="Proteomes" id="UP000184268"/>
    </source>
</evidence>